<evidence type="ECO:0000259" key="7">
    <source>
        <dbReference type="PROSITE" id="PS50071"/>
    </source>
</evidence>
<keyword evidence="3 5" id="KW-0371">Homeobox</keyword>
<evidence type="ECO:0000256" key="1">
    <source>
        <dbReference type="ARBA" id="ARBA00004123"/>
    </source>
</evidence>
<dbReference type="InterPro" id="IPR009057">
    <property type="entry name" value="Homeodomain-like_sf"/>
</dbReference>
<dbReference type="InterPro" id="IPR050877">
    <property type="entry name" value="EMX-VAX-Noto_Homeobox_TFs"/>
</dbReference>
<dbReference type="EMBL" id="JWZT01001713">
    <property type="protein sequence ID" value="KII71605.1"/>
    <property type="molecule type" value="Genomic_DNA"/>
</dbReference>
<protein>
    <submittedName>
        <fullName evidence="8">Homeobox protein Hox-B1b</fullName>
    </submittedName>
</protein>
<dbReference type="Pfam" id="PF00046">
    <property type="entry name" value="Homeodomain"/>
    <property type="match status" value="1"/>
</dbReference>
<evidence type="ECO:0000256" key="3">
    <source>
        <dbReference type="ARBA" id="ARBA00023155"/>
    </source>
</evidence>
<dbReference type="Gene3D" id="1.10.10.60">
    <property type="entry name" value="Homeodomain-like"/>
    <property type="match status" value="1"/>
</dbReference>
<evidence type="ECO:0000313" key="9">
    <source>
        <dbReference type="Proteomes" id="UP000031668"/>
    </source>
</evidence>
<dbReference type="SUPFAM" id="SSF46689">
    <property type="entry name" value="Homeodomain-like"/>
    <property type="match status" value="1"/>
</dbReference>
<dbReference type="AlphaFoldDB" id="A0A0C2N5P1"/>
<reference evidence="8 9" key="1">
    <citation type="journal article" date="2014" name="Genome Biol. Evol.">
        <title>The genome of the myxosporean Thelohanellus kitauei shows adaptations to nutrient acquisition within its fish host.</title>
        <authorList>
            <person name="Yang Y."/>
            <person name="Xiong J."/>
            <person name="Zhou Z."/>
            <person name="Huo F."/>
            <person name="Miao W."/>
            <person name="Ran C."/>
            <person name="Liu Y."/>
            <person name="Zhang J."/>
            <person name="Feng J."/>
            <person name="Wang M."/>
            <person name="Wang M."/>
            <person name="Wang L."/>
            <person name="Yao B."/>
        </authorList>
    </citation>
    <scope>NUCLEOTIDE SEQUENCE [LARGE SCALE GENOMIC DNA]</scope>
    <source>
        <strain evidence="8">Wuqing</strain>
    </source>
</reference>
<dbReference type="GO" id="GO:0000981">
    <property type="term" value="F:DNA-binding transcription factor activity, RNA polymerase II-specific"/>
    <property type="evidence" value="ECO:0007669"/>
    <property type="project" value="InterPro"/>
</dbReference>
<keyword evidence="4 5" id="KW-0539">Nucleus</keyword>
<evidence type="ECO:0000256" key="2">
    <source>
        <dbReference type="ARBA" id="ARBA00023125"/>
    </source>
</evidence>
<evidence type="ECO:0000313" key="8">
    <source>
        <dbReference type="EMBL" id="KII71605.1"/>
    </source>
</evidence>
<sequence>MKQRNYGDYYQAAEMDLTNPISYNIQEKQIIFDPNITSWYNDQSYTTTQTLMVQYVLVNPTQDFLSSQGWYDTFSNLYNGYADYNILTQGGEINIPIGNIENAYSDYLNPSSLEPRLPQPGTNSSIQECSQRRIAGIDVLKVEQIPKKSQTAARNTAKDENYMFRTRLLYTQKQLEALEMEFTININIDRQRREDLARDLRLTEKQVKNWFHNRKRRIRTKQRIMIHESRRIDL</sequence>
<organism evidence="8 9">
    <name type="scientific">Thelohanellus kitauei</name>
    <name type="common">Myxosporean</name>
    <dbReference type="NCBI Taxonomy" id="669202"/>
    <lineage>
        <taxon>Eukaryota</taxon>
        <taxon>Metazoa</taxon>
        <taxon>Cnidaria</taxon>
        <taxon>Myxozoa</taxon>
        <taxon>Myxosporea</taxon>
        <taxon>Bivalvulida</taxon>
        <taxon>Platysporina</taxon>
        <taxon>Myxobolidae</taxon>
        <taxon>Thelohanellus</taxon>
    </lineage>
</organism>
<dbReference type="GO" id="GO:0000978">
    <property type="term" value="F:RNA polymerase II cis-regulatory region sequence-specific DNA binding"/>
    <property type="evidence" value="ECO:0007669"/>
    <property type="project" value="TreeGrafter"/>
</dbReference>
<evidence type="ECO:0000256" key="4">
    <source>
        <dbReference type="ARBA" id="ARBA00023242"/>
    </source>
</evidence>
<dbReference type="OrthoDB" id="6159439at2759"/>
<dbReference type="PANTHER" id="PTHR24339:SF28">
    <property type="entry name" value="E5-RELATED"/>
    <property type="match status" value="1"/>
</dbReference>
<dbReference type="InterPro" id="IPR017970">
    <property type="entry name" value="Homeobox_CS"/>
</dbReference>
<name>A0A0C2N5P1_THEKT</name>
<accession>A0A0C2N5P1</accession>
<dbReference type="SMART" id="SM00389">
    <property type="entry name" value="HOX"/>
    <property type="match status" value="1"/>
</dbReference>
<dbReference type="PROSITE" id="PS50071">
    <property type="entry name" value="HOMEOBOX_2"/>
    <property type="match status" value="1"/>
</dbReference>
<feature type="DNA-binding region" description="Homeobox" evidence="5">
    <location>
        <begin position="163"/>
        <end position="222"/>
    </location>
</feature>
<dbReference type="GO" id="GO:0005634">
    <property type="term" value="C:nucleus"/>
    <property type="evidence" value="ECO:0007669"/>
    <property type="project" value="UniProtKB-SubCell"/>
</dbReference>
<dbReference type="CDD" id="cd00086">
    <property type="entry name" value="homeodomain"/>
    <property type="match status" value="1"/>
</dbReference>
<feature type="domain" description="Homeobox" evidence="7">
    <location>
        <begin position="161"/>
        <end position="221"/>
    </location>
</feature>
<dbReference type="PROSITE" id="PS00027">
    <property type="entry name" value="HOMEOBOX_1"/>
    <property type="match status" value="1"/>
</dbReference>
<evidence type="ECO:0000256" key="6">
    <source>
        <dbReference type="RuleBase" id="RU000682"/>
    </source>
</evidence>
<dbReference type="Proteomes" id="UP000031668">
    <property type="component" value="Unassembled WGS sequence"/>
</dbReference>
<dbReference type="InterPro" id="IPR001356">
    <property type="entry name" value="HD"/>
</dbReference>
<proteinExistence type="predicted"/>
<keyword evidence="2 5" id="KW-0238">DNA-binding</keyword>
<evidence type="ECO:0000256" key="5">
    <source>
        <dbReference type="PROSITE-ProRule" id="PRU00108"/>
    </source>
</evidence>
<gene>
    <name evidence="8" type="ORF">RF11_03381</name>
</gene>
<keyword evidence="9" id="KW-1185">Reference proteome</keyword>
<comment type="caution">
    <text evidence="8">The sequence shown here is derived from an EMBL/GenBank/DDBJ whole genome shotgun (WGS) entry which is preliminary data.</text>
</comment>
<comment type="subcellular location">
    <subcellularLocation>
        <location evidence="1 5 6">Nucleus</location>
    </subcellularLocation>
</comment>
<dbReference type="PANTHER" id="PTHR24339">
    <property type="entry name" value="HOMEOBOX PROTEIN EMX-RELATED"/>
    <property type="match status" value="1"/>
</dbReference>